<evidence type="ECO:0000256" key="6">
    <source>
        <dbReference type="SAM" id="Phobius"/>
    </source>
</evidence>
<dbReference type="EMBL" id="KV918858">
    <property type="protein sequence ID" value="OSX76688.1"/>
    <property type="molecule type" value="Genomic_DNA"/>
</dbReference>
<evidence type="ECO:0000256" key="3">
    <source>
        <dbReference type="ARBA" id="ARBA00022692"/>
    </source>
</evidence>
<sequence length="298" mass="30532">MYVSLGTVAATSAAIVGVAAASAVMSLQLEAKVLTAAARCAVQLFVLGFVLVPIFTADSPAIVFAYLGLMVAVAAAEATRRTKYTTPGLFGRVLAAIAAAAGAMSLYGLGWALRTGLDAQYVIPLVGMLIGNSLSAVSVSLSHLLTQFAEHPDAVVTYLALGGDCWEASRDTLRAAMTLGLTPTLNVMSVTGIISIPGLMTGQLLSGTSPAQATRYQTIILFLICGTSCGAVLMSVLWTVAGLFDADHRFLTERLSRRPPSALSAYLGGLAHAAVTSVGRLFRGGGGGGRGTPRPPTG</sequence>
<feature type="transmembrane region" description="Helical" evidence="6">
    <location>
        <begin position="90"/>
        <end position="109"/>
    </location>
</feature>
<comment type="similarity">
    <text evidence="2">Belongs to the UPF0014 family.</text>
</comment>
<dbReference type="Proteomes" id="UP000218209">
    <property type="component" value="Unassembled WGS sequence"/>
</dbReference>
<dbReference type="Pfam" id="PF03649">
    <property type="entry name" value="UPF0014"/>
    <property type="match status" value="1"/>
</dbReference>
<reference evidence="7 8" key="1">
    <citation type="submission" date="2017-03" db="EMBL/GenBank/DDBJ databases">
        <title>WGS assembly of Porphyra umbilicalis.</title>
        <authorList>
            <person name="Brawley S.H."/>
            <person name="Blouin N.A."/>
            <person name="Ficko-Blean E."/>
            <person name="Wheeler G.L."/>
            <person name="Lohr M."/>
            <person name="Goodson H.V."/>
            <person name="Jenkins J.W."/>
            <person name="Blaby-Haas C.E."/>
            <person name="Helliwell K.E."/>
            <person name="Chan C."/>
            <person name="Marriage T."/>
            <person name="Bhattacharya D."/>
            <person name="Klein A.S."/>
            <person name="Badis Y."/>
            <person name="Brodie J."/>
            <person name="Cao Y."/>
            <person name="Collen J."/>
            <person name="Dittami S.M."/>
            <person name="Gachon C.M."/>
            <person name="Green B.R."/>
            <person name="Karpowicz S."/>
            <person name="Kim J.W."/>
            <person name="Kudahl U."/>
            <person name="Lin S."/>
            <person name="Michel G."/>
            <person name="Mittag M."/>
            <person name="Olson B.J."/>
            <person name="Pangilinan J."/>
            <person name="Peng Y."/>
            <person name="Qiu H."/>
            <person name="Shu S."/>
            <person name="Singer J.T."/>
            <person name="Smith A.G."/>
            <person name="Sprecher B.N."/>
            <person name="Wagner V."/>
            <person name="Wang W."/>
            <person name="Wang Z.-Y."/>
            <person name="Yan J."/>
            <person name="Yarish C."/>
            <person name="Zoeuner-Riek S."/>
            <person name="Zhuang Y."/>
            <person name="Zou Y."/>
            <person name="Lindquist E.A."/>
            <person name="Grimwood J."/>
            <person name="Barry K."/>
            <person name="Rokhsar D.S."/>
            <person name="Schmutz J."/>
            <person name="Stiller J.W."/>
            <person name="Grossman A.R."/>
            <person name="Prochnik S.E."/>
        </authorList>
    </citation>
    <scope>NUCLEOTIDE SEQUENCE [LARGE SCALE GENOMIC DNA]</scope>
    <source>
        <strain evidence="7">4086291</strain>
    </source>
</reference>
<keyword evidence="4 6" id="KW-1133">Transmembrane helix</keyword>
<accession>A0A1X6P755</accession>
<organism evidence="7 8">
    <name type="scientific">Porphyra umbilicalis</name>
    <name type="common">Purple laver</name>
    <name type="synonym">Red alga</name>
    <dbReference type="NCBI Taxonomy" id="2786"/>
    <lineage>
        <taxon>Eukaryota</taxon>
        <taxon>Rhodophyta</taxon>
        <taxon>Bangiophyceae</taxon>
        <taxon>Bangiales</taxon>
        <taxon>Bangiaceae</taxon>
        <taxon>Porphyra</taxon>
    </lineage>
</organism>
<feature type="transmembrane region" description="Helical" evidence="6">
    <location>
        <begin position="219"/>
        <end position="244"/>
    </location>
</feature>
<dbReference type="AlphaFoldDB" id="A0A1X6P755"/>
<feature type="transmembrane region" description="Helical" evidence="6">
    <location>
        <begin position="6"/>
        <end position="24"/>
    </location>
</feature>
<evidence type="ECO:0000256" key="1">
    <source>
        <dbReference type="ARBA" id="ARBA00004141"/>
    </source>
</evidence>
<feature type="transmembrane region" description="Helical" evidence="6">
    <location>
        <begin position="179"/>
        <end position="199"/>
    </location>
</feature>
<keyword evidence="5 6" id="KW-0472">Membrane</keyword>
<proteinExistence type="inferred from homology"/>
<evidence type="ECO:0000256" key="4">
    <source>
        <dbReference type="ARBA" id="ARBA00022989"/>
    </source>
</evidence>
<name>A0A1X6P755_PORUM</name>
<gene>
    <name evidence="7" type="ORF">BU14_0178s0004</name>
</gene>
<comment type="subcellular location">
    <subcellularLocation>
        <location evidence="1">Membrane</location>
        <topology evidence="1">Multi-pass membrane protein</topology>
    </subcellularLocation>
</comment>
<evidence type="ECO:0000256" key="2">
    <source>
        <dbReference type="ARBA" id="ARBA00005268"/>
    </source>
</evidence>
<feature type="transmembrane region" description="Helical" evidence="6">
    <location>
        <begin position="61"/>
        <end position="78"/>
    </location>
</feature>
<keyword evidence="8" id="KW-1185">Reference proteome</keyword>
<evidence type="ECO:0000256" key="5">
    <source>
        <dbReference type="ARBA" id="ARBA00023136"/>
    </source>
</evidence>
<dbReference type="PANTHER" id="PTHR30028:SF0">
    <property type="entry name" value="PROTEIN ALUMINUM SENSITIVE 3"/>
    <property type="match status" value="1"/>
</dbReference>
<evidence type="ECO:0000313" key="7">
    <source>
        <dbReference type="EMBL" id="OSX76688.1"/>
    </source>
</evidence>
<evidence type="ECO:0000313" key="8">
    <source>
        <dbReference type="Proteomes" id="UP000218209"/>
    </source>
</evidence>
<keyword evidence="3 6" id="KW-0812">Transmembrane</keyword>
<dbReference type="OrthoDB" id="432685at2759"/>
<dbReference type="InterPro" id="IPR005226">
    <property type="entry name" value="UPF0014_fam"/>
</dbReference>
<dbReference type="PANTHER" id="PTHR30028">
    <property type="entry name" value="UPF0014 INNER MEMBRANE PROTEIN YBBM-RELATED"/>
    <property type="match status" value="1"/>
</dbReference>
<protein>
    <submittedName>
        <fullName evidence="7">Uncharacterized protein</fullName>
    </submittedName>
</protein>
<dbReference type="GO" id="GO:0005886">
    <property type="term" value="C:plasma membrane"/>
    <property type="evidence" value="ECO:0007669"/>
    <property type="project" value="TreeGrafter"/>
</dbReference>